<evidence type="ECO:0000313" key="3">
    <source>
        <dbReference type="EMBL" id="KAK8847416.1"/>
    </source>
</evidence>
<evidence type="ECO:0000256" key="1">
    <source>
        <dbReference type="PROSITE-ProRule" id="PRU00339"/>
    </source>
</evidence>
<feature type="compositionally biased region" description="Acidic residues" evidence="2">
    <location>
        <begin position="832"/>
        <end position="856"/>
    </location>
</feature>
<dbReference type="SUPFAM" id="SSF48452">
    <property type="entry name" value="TPR-like"/>
    <property type="match status" value="1"/>
</dbReference>
<feature type="region of interest" description="Disordered" evidence="2">
    <location>
        <begin position="529"/>
        <end position="565"/>
    </location>
</feature>
<feature type="compositionally biased region" description="Basic residues" evidence="2">
    <location>
        <begin position="117"/>
        <end position="126"/>
    </location>
</feature>
<feature type="compositionally biased region" description="Low complexity" evidence="2">
    <location>
        <begin position="1"/>
        <end position="11"/>
    </location>
</feature>
<dbReference type="EMBL" id="JBCAWK010000010">
    <property type="protein sequence ID" value="KAK8847416.1"/>
    <property type="molecule type" value="Genomic_DNA"/>
</dbReference>
<protein>
    <recommendedName>
        <fullName evidence="5">General transcription factor 3C polypeptide 3 (Transcription factor C subunit 4)</fullName>
    </recommendedName>
</protein>
<dbReference type="InterPro" id="IPR039340">
    <property type="entry name" value="Tfc4/TFIIIC-102/Sfc4"/>
</dbReference>
<feature type="region of interest" description="Disordered" evidence="2">
    <location>
        <begin position="1"/>
        <end position="71"/>
    </location>
</feature>
<dbReference type="GeneID" id="92182532"/>
<dbReference type="AlphaFoldDB" id="A0AAW0YI14"/>
<dbReference type="GO" id="GO:0000127">
    <property type="term" value="C:transcription factor TFIIIC complex"/>
    <property type="evidence" value="ECO:0007669"/>
    <property type="project" value="TreeGrafter"/>
</dbReference>
<feature type="compositionally biased region" description="Low complexity" evidence="2">
    <location>
        <begin position="538"/>
        <end position="555"/>
    </location>
</feature>
<accession>A0AAW0YI14</accession>
<feature type="region of interest" description="Disordered" evidence="2">
    <location>
        <begin position="106"/>
        <end position="126"/>
    </location>
</feature>
<dbReference type="PANTHER" id="PTHR23082:SF0">
    <property type="entry name" value="GENERAL TRANSCRIPTION FACTOR 3C POLYPEPTIDE 3"/>
    <property type="match status" value="1"/>
</dbReference>
<proteinExistence type="predicted"/>
<sequence>MSSAFASPAASDDIPIDPSLLEEEEEVAAAERAAQDQSDSNDSEPESDEGGQDQGEGQAQRAGPSRTDRDDAVFDRLARFVSRAVPEGTQGGLGGRDFQREIELADAEDLPQASRPKTAKPRRVHKPTHEIQRLLGQANMAYIQSEHETAIDLFLEVIRHDPYVLAAWTSLASCYEENGDGEKARQMKFLGAHIENEIETWRELAMDFRDHDQLEQCIYCLRKALRLDPTDVGLLWELGAIYRQQGQKHRASDVFKRMLRSDRTLARDFNFVMEYFPIMIETHQRPFVTKIQREAFDFHIDAFASPGDHGRRREQNTMNLDRVIELADGLLSLDDLDQALEVIRRGQRWMQGRKSQKKWDTYEDDREYDPPGTQRPSADGKELEENEGFALDIALRHRLAMVRIKLGDDDEASIHINEILALDVMQYHSFFLELGDALIQREMWDKALECFGAVQECEDLPDDPAHIYAIGLCQHHLKNLPEAHEALQWVVSNDPENIQARLRLANVLEDMGRKNEALELVSDVIRTRAHREKDTNAQQRSRQQPQEEQQPQPQQTTLTKSERAANKKLTKRVLEDQMRSQMQNLWQDVQDSELGTEQGDVGALDRFIQAAGTMIENYRLNKGNFTKSRGVVRVLKRRKVGRRNDVDSQAQEMQDRLERMLGFEDDAPMEAGSSYTTFRRTEFYGLNYEQWLTLMVKYCCVLMVKDEGDIALDILEHVVWSGLFHNRRCEVALRLTIIACAMHLRAYDKIVDNCKRLSQIHQFLPSPLLLLLGALTSGGLKAQAAWSTQPIQSYISREMKTHDCAVVGEKLHFSAPTRRWTLNRGLTRKERDDEELADEAEELPGEGEGAEANEDDWGGKPDLPKKRSPYLNVLHAQQMMTSRSYQSALFYLFRAYELDQYNPLISLLIAQAFFGRSMNRQSDNRNYQIAQGLAFLTRYRKLSPKDAESQEQVEYNYGRSFHGIGVPHLAVVHYERVLESVKKRMDASEDSEAVRTSSLAYEAGHNLMLLYATAGNTELVREKSIWLAI</sequence>
<organism evidence="3 4">
    <name type="scientific">Kwoniella newhampshirensis</name>
    <dbReference type="NCBI Taxonomy" id="1651941"/>
    <lineage>
        <taxon>Eukaryota</taxon>
        <taxon>Fungi</taxon>
        <taxon>Dikarya</taxon>
        <taxon>Basidiomycota</taxon>
        <taxon>Agaricomycotina</taxon>
        <taxon>Tremellomycetes</taxon>
        <taxon>Tremellales</taxon>
        <taxon>Cryptococcaceae</taxon>
        <taxon>Kwoniella</taxon>
    </lineage>
</organism>
<dbReference type="PANTHER" id="PTHR23082">
    <property type="entry name" value="TRANSCRIPTION INITIATION FACTOR IIIC TFIIIC , POLYPEPTIDE 3-RELATED"/>
    <property type="match status" value="1"/>
</dbReference>
<feature type="compositionally biased region" description="Acidic residues" evidence="2">
    <location>
        <begin position="39"/>
        <end position="51"/>
    </location>
</feature>
<dbReference type="Proteomes" id="UP001388673">
    <property type="component" value="Unassembled WGS sequence"/>
</dbReference>
<dbReference type="KEGG" id="kne:92182532"/>
<keyword evidence="1" id="KW-0802">TPR repeat</keyword>
<gene>
    <name evidence="3" type="ORF">IAR55_005274</name>
</gene>
<feature type="region of interest" description="Disordered" evidence="2">
    <location>
        <begin position="354"/>
        <end position="383"/>
    </location>
</feature>
<keyword evidence="4" id="KW-1185">Reference proteome</keyword>
<dbReference type="GO" id="GO:0006383">
    <property type="term" value="P:transcription by RNA polymerase III"/>
    <property type="evidence" value="ECO:0007669"/>
    <property type="project" value="InterPro"/>
</dbReference>
<dbReference type="Gene3D" id="1.25.40.10">
    <property type="entry name" value="Tetratricopeptide repeat domain"/>
    <property type="match status" value="3"/>
</dbReference>
<evidence type="ECO:0000313" key="4">
    <source>
        <dbReference type="Proteomes" id="UP001388673"/>
    </source>
</evidence>
<dbReference type="RefSeq" id="XP_066800934.1">
    <property type="nucleotide sequence ID" value="XM_066948366.1"/>
</dbReference>
<feature type="region of interest" description="Disordered" evidence="2">
    <location>
        <begin position="830"/>
        <end position="862"/>
    </location>
</feature>
<evidence type="ECO:0008006" key="5">
    <source>
        <dbReference type="Google" id="ProtNLM"/>
    </source>
</evidence>
<dbReference type="InterPro" id="IPR019734">
    <property type="entry name" value="TPR_rpt"/>
</dbReference>
<comment type="caution">
    <text evidence="3">The sequence shown here is derived from an EMBL/GenBank/DDBJ whole genome shotgun (WGS) entry which is preliminary data.</text>
</comment>
<dbReference type="PROSITE" id="PS50005">
    <property type="entry name" value="TPR"/>
    <property type="match status" value="1"/>
</dbReference>
<evidence type="ECO:0000256" key="2">
    <source>
        <dbReference type="SAM" id="MobiDB-lite"/>
    </source>
</evidence>
<dbReference type="InterPro" id="IPR011990">
    <property type="entry name" value="TPR-like_helical_dom_sf"/>
</dbReference>
<dbReference type="SMART" id="SM00028">
    <property type="entry name" value="TPR"/>
    <property type="match status" value="7"/>
</dbReference>
<name>A0AAW0YI14_9TREE</name>
<feature type="repeat" description="TPR" evidence="1">
    <location>
        <begin position="198"/>
        <end position="231"/>
    </location>
</feature>
<reference evidence="3 4" key="1">
    <citation type="journal article" date="2024" name="bioRxiv">
        <title>Comparative genomics of Cryptococcus and Kwoniella reveals pathogenesis evolution and contrasting karyotype dynamics via intercentromeric recombination or chromosome fusion.</title>
        <authorList>
            <person name="Coelho M.A."/>
            <person name="David-Palma M."/>
            <person name="Shea T."/>
            <person name="Bowers K."/>
            <person name="McGinley-Smith S."/>
            <person name="Mohammad A.W."/>
            <person name="Gnirke A."/>
            <person name="Yurkov A.M."/>
            <person name="Nowrousian M."/>
            <person name="Sun S."/>
            <person name="Cuomo C.A."/>
            <person name="Heitman J."/>
        </authorList>
    </citation>
    <scope>NUCLEOTIDE SEQUENCE [LARGE SCALE GENOMIC DNA]</scope>
    <source>
        <strain evidence="3 4">CBS 13917</strain>
    </source>
</reference>